<dbReference type="EMBL" id="BGPR01004836">
    <property type="protein sequence ID" value="GBN03879.1"/>
    <property type="molecule type" value="Genomic_DNA"/>
</dbReference>
<comment type="caution">
    <text evidence="2">The sequence shown here is derived from an EMBL/GenBank/DDBJ whole genome shotgun (WGS) entry which is preliminary data.</text>
</comment>
<protein>
    <submittedName>
        <fullName evidence="2">Tigger transposable element-derived protein 6</fullName>
    </submittedName>
</protein>
<organism evidence="2 3">
    <name type="scientific">Araneus ventricosus</name>
    <name type="common">Orbweaver spider</name>
    <name type="synonym">Epeira ventricosa</name>
    <dbReference type="NCBI Taxonomy" id="182803"/>
    <lineage>
        <taxon>Eukaryota</taxon>
        <taxon>Metazoa</taxon>
        <taxon>Ecdysozoa</taxon>
        <taxon>Arthropoda</taxon>
        <taxon>Chelicerata</taxon>
        <taxon>Arachnida</taxon>
        <taxon>Araneae</taxon>
        <taxon>Araneomorphae</taxon>
        <taxon>Entelegynae</taxon>
        <taxon>Araneoidea</taxon>
        <taxon>Araneidae</taxon>
        <taxon>Araneus</taxon>
    </lineage>
</organism>
<evidence type="ECO:0000313" key="2">
    <source>
        <dbReference type="EMBL" id="GBN03879.1"/>
    </source>
</evidence>
<dbReference type="GO" id="GO:0003677">
    <property type="term" value="F:DNA binding"/>
    <property type="evidence" value="ECO:0007669"/>
    <property type="project" value="TreeGrafter"/>
</dbReference>
<keyword evidence="3" id="KW-1185">Reference proteome</keyword>
<name>A0A4Y2KP23_ARAVE</name>
<reference evidence="2 3" key="1">
    <citation type="journal article" date="2019" name="Sci. Rep.">
        <title>Orb-weaving spider Araneus ventricosus genome elucidates the spidroin gene catalogue.</title>
        <authorList>
            <person name="Kono N."/>
            <person name="Nakamura H."/>
            <person name="Ohtoshi R."/>
            <person name="Moran D.A.P."/>
            <person name="Shinohara A."/>
            <person name="Yoshida Y."/>
            <person name="Fujiwara M."/>
            <person name="Mori M."/>
            <person name="Tomita M."/>
            <person name="Arakawa K."/>
        </authorList>
    </citation>
    <scope>NUCLEOTIDE SEQUENCE [LARGE SCALE GENOMIC DNA]</scope>
</reference>
<dbReference type="OrthoDB" id="6511796at2759"/>
<evidence type="ECO:0000313" key="3">
    <source>
        <dbReference type="Proteomes" id="UP000499080"/>
    </source>
</evidence>
<dbReference type="Pfam" id="PF03184">
    <property type="entry name" value="DDE_1"/>
    <property type="match status" value="1"/>
</dbReference>
<accession>A0A4Y2KP23</accession>
<evidence type="ECO:0000259" key="1">
    <source>
        <dbReference type="Pfam" id="PF03184"/>
    </source>
</evidence>
<dbReference type="Proteomes" id="UP000499080">
    <property type="component" value="Unassembled WGS sequence"/>
</dbReference>
<feature type="domain" description="DDE-1" evidence="1">
    <location>
        <begin position="55"/>
        <end position="104"/>
    </location>
</feature>
<dbReference type="InterPro" id="IPR004875">
    <property type="entry name" value="DDE_SF_endonuclease_dom"/>
</dbReference>
<dbReference type="GO" id="GO:0005634">
    <property type="term" value="C:nucleus"/>
    <property type="evidence" value="ECO:0007669"/>
    <property type="project" value="TreeGrafter"/>
</dbReference>
<dbReference type="AlphaFoldDB" id="A0A4Y2KP23"/>
<dbReference type="PANTHER" id="PTHR19303:SF73">
    <property type="entry name" value="PROTEIN PDC2"/>
    <property type="match status" value="1"/>
</dbReference>
<sequence>MNLGWLSELPSLLKDYKAGEVFNADETELFFQRLANKTAAFKGEECHGGKKSKFRVTVFLPANQSGKEKLPPLMIGRSKKPRCFVKIKSFPIMYKSDQKAWMTRGNFW</sequence>
<dbReference type="PANTHER" id="PTHR19303">
    <property type="entry name" value="TRANSPOSON"/>
    <property type="match status" value="1"/>
</dbReference>
<gene>
    <name evidence="2" type="primary">TIGD6_89</name>
    <name evidence="2" type="ORF">AVEN_232718_1</name>
</gene>
<dbReference type="InterPro" id="IPR050863">
    <property type="entry name" value="CenT-Element_Derived"/>
</dbReference>
<proteinExistence type="predicted"/>